<dbReference type="PANTHER" id="PTHR14553:SF1">
    <property type="entry name" value="SIMILAR TO CHROMOSOME 1 OPEN READING FRAME 50"/>
    <property type="match status" value="1"/>
</dbReference>
<organism evidence="3 5">
    <name type="scientific">Bursaphelenchus xylophilus</name>
    <name type="common">Pinewood nematode worm</name>
    <name type="synonym">Aphelenchoides xylophilus</name>
    <dbReference type="NCBI Taxonomy" id="6326"/>
    <lineage>
        <taxon>Eukaryota</taxon>
        <taxon>Metazoa</taxon>
        <taxon>Ecdysozoa</taxon>
        <taxon>Nematoda</taxon>
        <taxon>Chromadorea</taxon>
        <taxon>Rhabditida</taxon>
        <taxon>Tylenchina</taxon>
        <taxon>Tylenchomorpha</taxon>
        <taxon>Aphelenchoidea</taxon>
        <taxon>Aphelenchoididae</taxon>
        <taxon>Bursaphelenchus</taxon>
    </lineage>
</organism>
<dbReference type="SMR" id="A0A1I7SSF8"/>
<reference evidence="5" key="1">
    <citation type="submission" date="2016-11" db="UniProtKB">
        <authorList>
            <consortium name="WormBaseParasite"/>
        </authorList>
    </citation>
    <scope>IDENTIFICATION</scope>
</reference>
<dbReference type="WBParaSite" id="BXY_1597500.1">
    <property type="protein sequence ID" value="BXY_1597500.1"/>
    <property type="gene ID" value="BXY_1597500"/>
</dbReference>
<reference evidence="2" key="2">
    <citation type="submission" date="2020-08" db="EMBL/GenBank/DDBJ databases">
        <authorList>
            <person name="Kikuchi T."/>
        </authorList>
    </citation>
    <scope>NUCLEOTIDE SEQUENCE</scope>
    <source>
        <strain evidence="1">Ka4C1</strain>
    </source>
</reference>
<evidence type="ECO:0000313" key="2">
    <source>
        <dbReference type="EMBL" id="CAG9097595.1"/>
    </source>
</evidence>
<dbReference type="InterPro" id="IPR019534">
    <property type="entry name" value="DUF2452"/>
</dbReference>
<dbReference type="Proteomes" id="UP000582659">
    <property type="component" value="Unassembled WGS sequence"/>
</dbReference>
<dbReference type="AlphaFoldDB" id="A0A1I7SSF8"/>
<evidence type="ECO:0000313" key="3">
    <source>
        <dbReference type="Proteomes" id="UP000095284"/>
    </source>
</evidence>
<dbReference type="Proteomes" id="UP000095284">
    <property type="component" value="Unplaced"/>
</dbReference>
<protein>
    <submittedName>
        <fullName evidence="1">(pine wood nematode) hypothetical protein</fullName>
    </submittedName>
</protein>
<dbReference type="EMBL" id="CAJFCV020000002">
    <property type="protein sequence ID" value="CAG9097595.1"/>
    <property type="molecule type" value="Genomic_DNA"/>
</dbReference>
<sequence length="166" mass="19236">MENKNVKEMIPFVPENNSVQVCSRDHVHRIHDANDPVVLYKSLIAAKETVRISANSKLSALGKQMDFLIKEANKIVEQSKRDEQLHNIPCNFKKIAGNVYYLYKRGNGTEFFSMLSPDEWGRQLNNFEYVGGYRLDGDYGFTCVDGAEDEGREEERYRQIFKRIGY</sequence>
<evidence type="ECO:0000313" key="5">
    <source>
        <dbReference type="WBParaSite" id="BXY_1597500.1"/>
    </source>
</evidence>
<name>A0A1I7SSF8_BURXY</name>
<accession>A0A1I7SSF8</accession>
<dbReference type="OrthoDB" id="9995764at2759"/>
<dbReference type="Pfam" id="PF10504">
    <property type="entry name" value="DUF2452"/>
    <property type="match status" value="1"/>
</dbReference>
<dbReference type="PANTHER" id="PTHR14553">
    <property type="entry name" value="UNCHARACTERIZED PROTEIN C1ORF50"/>
    <property type="match status" value="1"/>
</dbReference>
<dbReference type="Proteomes" id="UP000659654">
    <property type="component" value="Unassembled WGS sequence"/>
</dbReference>
<dbReference type="EMBL" id="CAJFDI010000002">
    <property type="protein sequence ID" value="CAD5215631.1"/>
    <property type="molecule type" value="Genomic_DNA"/>
</dbReference>
<keyword evidence="4" id="KW-1185">Reference proteome</keyword>
<dbReference type="eggNOG" id="ENOG502QWKE">
    <property type="taxonomic scope" value="Eukaryota"/>
</dbReference>
<evidence type="ECO:0000313" key="4">
    <source>
        <dbReference type="Proteomes" id="UP000659654"/>
    </source>
</evidence>
<gene>
    <name evidence="1" type="ORF">BXYJ_LOCUS4126</name>
</gene>
<evidence type="ECO:0000313" key="1">
    <source>
        <dbReference type="EMBL" id="CAD5215631.1"/>
    </source>
</evidence>
<proteinExistence type="predicted"/>